<dbReference type="EMBL" id="MRZV01000048">
    <property type="protein sequence ID" value="PIK60751.1"/>
    <property type="molecule type" value="Genomic_DNA"/>
</dbReference>
<dbReference type="STRING" id="307972.A0A2G8LKH9"/>
<accession>A0A2G8LKH9</accession>
<sequence length="496" mass="55128">MTSKADLIFYGGDIITMDKDATGVKDASCSGPTVEAVAVADGKILQVGMRKDIFELVGDETQVIFLSGQTLMPGFIEPHQHACITAENRSLYKDIGGVKHRSYAEVSNTIKKRLNEVKPDEWALFVGWDPELIPDLPELSATHLDENYSSTVPIVIVGQNWHVCWANTPAMNAAKIDTNTPNSVGGKIVRDEASKATGFTTMTELAFMPNNLLRMILVFLACESECPIRLAVMEPYLENYLTKILGFPKAPNYGKLNMESDALVDAMKFYDKQGIQVAIHSHGERASDQVLKAYEQAIGSDGKNDNRHRMEHCGLTTVEQLNRAAKSNITISFFIDHLRFYAESYKTKIFGERVNRWTPLSEATKAGIKWTIHQDHPAFPGEASPFSNMKTAITRCSRDDPTTSYGPEYRVSIHEALKAYTINAAWQLHRDHDLGSITPGKKADLVVLSKNPYDVDPFDLESIQVVETYLDGRSNGLAFAKSVPGNNFSLLERKTE</sequence>
<dbReference type="OrthoDB" id="3501663at2759"/>
<keyword evidence="3" id="KW-1185">Reference proteome</keyword>
<name>A0A2G8LKH9_STIJA</name>
<gene>
    <name evidence="2" type="ORF">BSL78_02315</name>
</gene>
<proteinExistence type="predicted"/>
<evidence type="ECO:0000313" key="3">
    <source>
        <dbReference type="Proteomes" id="UP000230750"/>
    </source>
</evidence>
<dbReference type="Pfam" id="PF07969">
    <property type="entry name" value="Amidohydro_3"/>
    <property type="match status" value="2"/>
</dbReference>
<dbReference type="InterPro" id="IPR011059">
    <property type="entry name" value="Metal-dep_hydrolase_composite"/>
</dbReference>
<dbReference type="InterPro" id="IPR032466">
    <property type="entry name" value="Metal_Hydrolase"/>
</dbReference>
<dbReference type="SUPFAM" id="SSF51556">
    <property type="entry name" value="Metallo-dependent hydrolases"/>
    <property type="match status" value="1"/>
</dbReference>
<dbReference type="Gene3D" id="3.20.20.140">
    <property type="entry name" value="Metal-dependent hydrolases"/>
    <property type="match status" value="1"/>
</dbReference>
<dbReference type="PANTHER" id="PTHR22642:SF2">
    <property type="entry name" value="PROTEIN LONG AFTER FAR-RED 3"/>
    <property type="match status" value="1"/>
</dbReference>
<dbReference type="Proteomes" id="UP000230750">
    <property type="component" value="Unassembled WGS sequence"/>
</dbReference>
<organism evidence="2 3">
    <name type="scientific">Stichopus japonicus</name>
    <name type="common">Sea cucumber</name>
    <dbReference type="NCBI Taxonomy" id="307972"/>
    <lineage>
        <taxon>Eukaryota</taxon>
        <taxon>Metazoa</taxon>
        <taxon>Echinodermata</taxon>
        <taxon>Eleutherozoa</taxon>
        <taxon>Echinozoa</taxon>
        <taxon>Holothuroidea</taxon>
        <taxon>Aspidochirotacea</taxon>
        <taxon>Aspidochirotida</taxon>
        <taxon>Stichopodidae</taxon>
        <taxon>Apostichopus</taxon>
    </lineage>
</organism>
<evidence type="ECO:0000259" key="1">
    <source>
        <dbReference type="Pfam" id="PF07969"/>
    </source>
</evidence>
<comment type="caution">
    <text evidence="2">The sequence shown here is derived from an EMBL/GenBank/DDBJ whole genome shotgun (WGS) entry which is preliminary data.</text>
</comment>
<feature type="domain" description="Amidohydrolase 3" evidence="1">
    <location>
        <begin position="255"/>
        <end position="473"/>
    </location>
</feature>
<evidence type="ECO:0000313" key="2">
    <source>
        <dbReference type="EMBL" id="PIK60751.1"/>
    </source>
</evidence>
<dbReference type="Gene3D" id="3.10.310.70">
    <property type="match status" value="1"/>
</dbReference>
<dbReference type="Gene3D" id="2.30.40.10">
    <property type="entry name" value="Urease, subunit C, domain 1"/>
    <property type="match status" value="1"/>
</dbReference>
<dbReference type="PANTHER" id="PTHR22642">
    <property type="entry name" value="IMIDAZOLONEPROPIONASE"/>
    <property type="match status" value="1"/>
</dbReference>
<feature type="domain" description="Amidohydrolase 3" evidence="1">
    <location>
        <begin position="62"/>
        <end position="201"/>
    </location>
</feature>
<reference evidence="2 3" key="1">
    <citation type="journal article" date="2017" name="PLoS Biol.">
        <title>The sea cucumber genome provides insights into morphological evolution and visceral regeneration.</title>
        <authorList>
            <person name="Zhang X."/>
            <person name="Sun L."/>
            <person name="Yuan J."/>
            <person name="Sun Y."/>
            <person name="Gao Y."/>
            <person name="Zhang L."/>
            <person name="Li S."/>
            <person name="Dai H."/>
            <person name="Hamel J.F."/>
            <person name="Liu C."/>
            <person name="Yu Y."/>
            <person name="Liu S."/>
            <person name="Lin W."/>
            <person name="Guo K."/>
            <person name="Jin S."/>
            <person name="Xu P."/>
            <person name="Storey K.B."/>
            <person name="Huan P."/>
            <person name="Zhang T."/>
            <person name="Zhou Y."/>
            <person name="Zhang J."/>
            <person name="Lin C."/>
            <person name="Li X."/>
            <person name="Xing L."/>
            <person name="Huo D."/>
            <person name="Sun M."/>
            <person name="Wang L."/>
            <person name="Mercier A."/>
            <person name="Li F."/>
            <person name="Yang H."/>
            <person name="Xiang J."/>
        </authorList>
    </citation>
    <scope>NUCLEOTIDE SEQUENCE [LARGE SCALE GENOMIC DNA]</scope>
    <source>
        <strain evidence="2">Shaxun</strain>
        <tissue evidence="2">Muscle</tissue>
    </source>
</reference>
<dbReference type="AlphaFoldDB" id="A0A2G8LKH9"/>
<dbReference type="GO" id="GO:0016810">
    <property type="term" value="F:hydrolase activity, acting on carbon-nitrogen (but not peptide) bonds"/>
    <property type="evidence" value="ECO:0007669"/>
    <property type="project" value="InterPro"/>
</dbReference>
<dbReference type="InterPro" id="IPR013108">
    <property type="entry name" value="Amidohydro_3"/>
</dbReference>
<protein>
    <recommendedName>
        <fullName evidence="1">Amidohydrolase 3 domain-containing protein</fullName>
    </recommendedName>
</protein>
<dbReference type="SUPFAM" id="SSF51338">
    <property type="entry name" value="Composite domain of metallo-dependent hydrolases"/>
    <property type="match status" value="1"/>
</dbReference>